<sequence length="48" mass="5386">MIGSVKSHIRFPLHAVELTESEDLQEENLLTIFGFCVKITLVIKSVEA</sequence>
<proteinExistence type="predicted"/>
<name>A0A917C625_9BACL</name>
<accession>A0A917C625</accession>
<keyword evidence="2" id="KW-1185">Reference proteome</keyword>
<dbReference type="EMBL" id="BMKR01000006">
    <property type="protein sequence ID" value="GGF73884.1"/>
    <property type="molecule type" value="Genomic_DNA"/>
</dbReference>
<protein>
    <submittedName>
        <fullName evidence="1">Uncharacterized protein</fullName>
    </submittedName>
</protein>
<dbReference type="Proteomes" id="UP000637643">
    <property type="component" value="Unassembled WGS sequence"/>
</dbReference>
<gene>
    <name evidence="1" type="ORF">GCM10010912_18900</name>
</gene>
<comment type="caution">
    <text evidence="1">The sequence shown here is derived from an EMBL/GenBank/DDBJ whole genome shotgun (WGS) entry which is preliminary data.</text>
</comment>
<organism evidence="1 2">
    <name type="scientific">Paenibacillus albidus</name>
    <dbReference type="NCBI Taxonomy" id="2041023"/>
    <lineage>
        <taxon>Bacteria</taxon>
        <taxon>Bacillati</taxon>
        <taxon>Bacillota</taxon>
        <taxon>Bacilli</taxon>
        <taxon>Bacillales</taxon>
        <taxon>Paenibacillaceae</taxon>
        <taxon>Paenibacillus</taxon>
    </lineage>
</organism>
<evidence type="ECO:0000313" key="1">
    <source>
        <dbReference type="EMBL" id="GGF73884.1"/>
    </source>
</evidence>
<reference evidence="1" key="2">
    <citation type="submission" date="2020-09" db="EMBL/GenBank/DDBJ databases">
        <authorList>
            <person name="Sun Q."/>
            <person name="Zhou Y."/>
        </authorList>
    </citation>
    <scope>NUCLEOTIDE SEQUENCE</scope>
    <source>
        <strain evidence="1">CGMCC 1.16134</strain>
    </source>
</reference>
<evidence type="ECO:0000313" key="2">
    <source>
        <dbReference type="Proteomes" id="UP000637643"/>
    </source>
</evidence>
<dbReference type="AlphaFoldDB" id="A0A917C625"/>
<reference evidence="1" key="1">
    <citation type="journal article" date="2014" name="Int. J. Syst. Evol. Microbiol.">
        <title>Complete genome sequence of Corynebacterium casei LMG S-19264T (=DSM 44701T), isolated from a smear-ripened cheese.</title>
        <authorList>
            <consortium name="US DOE Joint Genome Institute (JGI-PGF)"/>
            <person name="Walter F."/>
            <person name="Albersmeier A."/>
            <person name="Kalinowski J."/>
            <person name="Ruckert C."/>
        </authorList>
    </citation>
    <scope>NUCLEOTIDE SEQUENCE</scope>
    <source>
        <strain evidence="1">CGMCC 1.16134</strain>
    </source>
</reference>